<gene>
    <name evidence="1" type="ORF">PRUPE_1G203600</name>
</gene>
<dbReference type="EMBL" id="CM007651">
    <property type="protein sequence ID" value="ONI29591.1"/>
    <property type="molecule type" value="Genomic_DNA"/>
</dbReference>
<dbReference type="Gramene" id="ONI29591">
    <property type="protein sequence ID" value="ONI29591"/>
    <property type="gene ID" value="PRUPE_1G203600"/>
</dbReference>
<dbReference type="EMBL" id="CM007651">
    <property type="protein sequence ID" value="ONI29592.1"/>
    <property type="molecule type" value="Genomic_DNA"/>
</dbReference>
<accession>A0A251R0T0</accession>
<keyword evidence="2" id="KW-1185">Reference proteome</keyword>
<evidence type="ECO:0000313" key="1">
    <source>
        <dbReference type="EMBL" id="ONI29593.1"/>
    </source>
</evidence>
<protein>
    <submittedName>
        <fullName evidence="1">Uncharacterized protein</fullName>
    </submittedName>
</protein>
<dbReference type="EMBL" id="CM007651">
    <property type="protein sequence ID" value="ONI29593.1"/>
    <property type="molecule type" value="Genomic_DNA"/>
</dbReference>
<organism evidence="1 2">
    <name type="scientific">Prunus persica</name>
    <name type="common">Peach</name>
    <name type="synonym">Amygdalus persica</name>
    <dbReference type="NCBI Taxonomy" id="3760"/>
    <lineage>
        <taxon>Eukaryota</taxon>
        <taxon>Viridiplantae</taxon>
        <taxon>Streptophyta</taxon>
        <taxon>Embryophyta</taxon>
        <taxon>Tracheophyta</taxon>
        <taxon>Spermatophyta</taxon>
        <taxon>Magnoliopsida</taxon>
        <taxon>eudicotyledons</taxon>
        <taxon>Gunneridae</taxon>
        <taxon>Pentapetalae</taxon>
        <taxon>rosids</taxon>
        <taxon>fabids</taxon>
        <taxon>Rosales</taxon>
        <taxon>Rosaceae</taxon>
        <taxon>Amygdaloideae</taxon>
        <taxon>Amygdaleae</taxon>
        <taxon>Prunus</taxon>
    </lineage>
</organism>
<sequence length="73" mass="8447">MKCMNCCGLECIEIKISSLFCTLRLVEMHELLEILTGQVVVGARYMLPIFFRLRASHKLRRTHFLLLLLGRPA</sequence>
<dbReference type="AlphaFoldDB" id="A0A251R0T0"/>
<name>A0A251R0T0_PRUPE</name>
<evidence type="ECO:0000313" key="2">
    <source>
        <dbReference type="Proteomes" id="UP000006882"/>
    </source>
</evidence>
<dbReference type="Gramene" id="ONI29592">
    <property type="protein sequence ID" value="ONI29592"/>
    <property type="gene ID" value="PRUPE_1G203600"/>
</dbReference>
<reference evidence="1 2" key="1">
    <citation type="journal article" date="2013" name="Nat. Genet.">
        <title>The high-quality draft genome of peach (Prunus persica) identifies unique patterns of genetic diversity, domestication and genome evolution.</title>
        <authorList>
            <consortium name="International Peach Genome Initiative"/>
            <person name="Verde I."/>
            <person name="Abbott A.G."/>
            <person name="Scalabrin S."/>
            <person name="Jung S."/>
            <person name="Shu S."/>
            <person name="Marroni F."/>
            <person name="Zhebentyayeva T."/>
            <person name="Dettori M.T."/>
            <person name="Grimwood J."/>
            <person name="Cattonaro F."/>
            <person name="Zuccolo A."/>
            <person name="Rossini L."/>
            <person name="Jenkins J."/>
            <person name="Vendramin E."/>
            <person name="Meisel L.A."/>
            <person name="Decroocq V."/>
            <person name="Sosinski B."/>
            <person name="Prochnik S."/>
            <person name="Mitros T."/>
            <person name="Policriti A."/>
            <person name="Cipriani G."/>
            <person name="Dondini L."/>
            <person name="Ficklin S."/>
            <person name="Goodstein D.M."/>
            <person name="Xuan P."/>
            <person name="Del Fabbro C."/>
            <person name="Aramini V."/>
            <person name="Copetti D."/>
            <person name="Gonzalez S."/>
            <person name="Horner D.S."/>
            <person name="Falchi R."/>
            <person name="Lucas S."/>
            <person name="Mica E."/>
            <person name="Maldonado J."/>
            <person name="Lazzari B."/>
            <person name="Bielenberg D."/>
            <person name="Pirona R."/>
            <person name="Miculan M."/>
            <person name="Barakat A."/>
            <person name="Testolin R."/>
            <person name="Stella A."/>
            <person name="Tartarini S."/>
            <person name="Tonutti P."/>
            <person name="Arus P."/>
            <person name="Orellana A."/>
            <person name="Wells C."/>
            <person name="Main D."/>
            <person name="Vizzotto G."/>
            <person name="Silva H."/>
            <person name="Salamini F."/>
            <person name="Schmutz J."/>
            <person name="Morgante M."/>
            <person name="Rokhsar D.S."/>
        </authorList>
    </citation>
    <scope>NUCLEOTIDE SEQUENCE [LARGE SCALE GENOMIC DNA]</scope>
    <source>
        <strain evidence="2">cv. Nemared</strain>
    </source>
</reference>
<proteinExistence type="predicted"/>
<dbReference type="Gramene" id="ONI29593">
    <property type="protein sequence ID" value="ONI29593"/>
    <property type="gene ID" value="PRUPE_1G203600"/>
</dbReference>
<dbReference type="Proteomes" id="UP000006882">
    <property type="component" value="Chromosome G1"/>
</dbReference>
<reference evidence="1" key="2">
    <citation type="submission" date="2016-12" db="EMBL/GenBank/DDBJ databases">
        <title>WGS assembly of Prunus persica.</title>
        <authorList>
            <person name="Verde I."/>
            <person name="Jenkins J."/>
            <person name="Dondini L."/>
            <person name="Micali S."/>
            <person name="Pagliarani G."/>
            <person name="Vendramin E."/>
            <person name="Paris R."/>
            <person name="Aramini V."/>
            <person name="Gazza L."/>
            <person name="Rossini L."/>
            <person name="Bassi D."/>
            <person name="Troggio M."/>
            <person name="Shu S."/>
            <person name="Grimwood J.H."/>
            <person name="Tartarini S."/>
            <person name="Dettori M.T."/>
            <person name="Schmutz J."/>
        </authorList>
    </citation>
    <scope>NUCLEOTIDE SEQUENCE</scope>
</reference>